<dbReference type="Pfam" id="PF01931">
    <property type="entry name" value="NTPase_I-T"/>
    <property type="match status" value="1"/>
</dbReference>
<dbReference type="GO" id="GO:0046872">
    <property type="term" value="F:metal ion binding"/>
    <property type="evidence" value="ECO:0007669"/>
    <property type="project" value="UniProtKB-KW"/>
</dbReference>
<dbReference type="InterPro" id="IPR029001">
    <property type="entry name" value="ITPase-like_fam"/>
</dbReference>
<protein>
    <recommendedName>
        <fullName evidence="9">inosine/xanthosine triphosphatase</fullName>
        <ecNumber evidence="9">3.6.1.73</ecNumber>
    </recommendedName>
</protein>
<dbReference type="EC" id="3.6.1.73" evidence="9"/>
<dbReference type="InterPro" id="IPR026533">
    <property type="entry name" value="NTPase/PRRC1"/>
</dbReference>
<evidence type="ECO:0000256" key="11">
    <source>
        <dbReference type="ARBA" id="ARBA00048781"/>
    </source>
</evidence>
<dbReference type="GO" id="GO:0103023">
    <property type="term" value="F:ITPase activity"/>
    <property type="evidence" value="ECO:0007669"/>
    <property type="project" value="UniProtKB-EC"/>
</dbReference>
<dbReference type="Gene3D" id="3.90.950.10">
    <property type="match status" value="1"/>
</dbReference>
<dbReference type="Proteomes" id="UP000885771">
    <property type="component" value="Unassembled WGS sequence"/>
</dbReference>
<keyword evidence="7" id="KW-0546">Nucleotide metabolism</keyword>
<dbReference type="EMBL" id="DRLI01000200">
    <property type="protein sequence ID" value="HHM02410.1"/>
    <property type="molecule type" value="Genomic_DNA"/>
</dbReference>
<dbReference type="GO" id="GO:0006772">
    <property type="term" value="P:thiamine metabolic process"/>
    <property type="evidence" value="ECO:0007669"/>
    <property type="project" value="TreeGrafter"/>
</dbReference>
<evidence type="ECO:0000256" key="3">
    <source>
        <dbReference type="ARBA" id="ARBA00022723"/>
    </source>
</evidence>
<comment type="caution">
    <text evidence="13">The sequence shown here is derived from an EMBL/GenBank/DDBJ whole genome shotgun (WGS) entry which is preliminary data.</text>
</comment>
<comment type="cofactor">
    <cofactor evidence="1">
        <name>Mn(2+)</name>
        <dbReference type="ChEBI" id="CHEBI:29035"/>
    </cofactor>
</comment>
<comment type="catalytic activity">
    <reaction evidence="10">
        <text>ITP + H2O = IDP + phosphate + H(+)</text>
        <dbReference type="Rhea" id="RHEA:28330"/>
        <dbReference type="ChEBI" id="CHEBI:15377"/>
        <dbReference type="ChEBI" id="CHEBI:15378"/>
        <dbReference type="ChEBI" id="CHEBI:43474"/>
        <dbReference type="ChEBI" id="CHEBI:58280"/>
        <dbReference type="ChEBI" id="CHEBI:61402"/>
        <dbReference type="EC" id="3.6.1.73"/>
    </reaction>
</comment>
<accession>A0A7V5VF36</accession>
<keyword evidence="8" id="KW-0464">Manganese</keyword>
<dbReference type="AlphaFoldDB" id="A0A7V5VF36"/>
<gene>
    <name evidence="13" type="ORF">ENJ15_05300</name>
</gene>
<keyword evidence="3" id="KW-0479">Metal-binding</keyword>
<feature type="domain" description="Non-canonical purine NTP phosphatase/PRRC1" evidence="12">
    <location>
        <begin position="6"/>
        <end position="179"/>
    </location>
</feature>
<evidence type="ECO:0000256" key="8">
    <source>
        <dbReference type="ARBA" id="ARBA00023211"/>
    </source>
</evidence>
<evidence type="ECO:0000256" key="5">
    <source>
        <dbReference type="ARBA" id="ARBA00022801"/>
    </source>
</evidence>
<dbReference type="InterPro" id="IPR050299">
    <property type="entry name" value="YjjX_NTPase"/>
</dbReference>
<dbReference type="GO" id="GO:0000166">
    <property type="term" value="F:nucleotide binding"/>
    <property type="evidence" value="ECO:0007669"/>
    <property type="project" value="UniProtKB-KW"/>
</dbReference>
<comment type="catalytic activity">
    <reaction evidence="11">
        <text>XTP + H2O = XDP + phosphate + H(+)</text>
        <dbReference type="Rhea" id="RHEA:28406"/>
        <dbReference type="ChEBI" id="CHEBI:15377"/>
        <dbReference type="ChEBI" id="CHEBI:15378"/>
        <dbReference type="ChEBI" id="CHEBI:43474"/>
        <dbReference type="ChEBI" id="CHEBI:59884"/>
        <dbReference type="ChEBI" id="CHEBI:61314"/>
        <dbReference type="EC" id="3.6.1.73"/>
    </reaction>
</comment>
<evidence type="ECO:0000256" key="10">
    <source>
        <dbReference type="ARBA" id="ARBA00048174"/>
    </source>
</evidence>
<evidence type="ECO:0000259" key="12">
    <source>
        <dbReference type="Pfam" id="PF01931"/>
    </source>
</evidence>
<evidence type="ECO:0000256" key="9">
    <source>
        <dbReference type="ARBA" id="ARBA00038901"/>
    </source>
</evidence>
<keyword evidence="6" id="KW-0460">Magnesium</keyword>
<name>A0A7V5VF36_CALAY</name>
<sequence length="186" mass="20340">MKIGIATNNPVKIRAVKNAFTAVNQKFPGLLTGNTDYENLAVPSGVADMPLSIAEMARGARQRAVHYLKERQADWVVGLEGGVFGLENFDAGPDVMLQNWVYVFNGKEGSYGSSAAMPLPGSFRKALFEKGYELADVIDRFAGKKDIRSNEGAFGVLSEGLYNREQAFTQAVINALLPLCNKKYKE</sequence>
<dbReference type="GO" id="GO:0009117">
    <property type="term" value="P:nucleotide metabolic process"/>
    <property type="evidence" value="ECO:0007669"/>
    <property type="project" value="UniProtKB-KW"/>
</dbReference>
<keyword evidence="5" id="KW-0378">Hydrolase</keyword>
<evidence type="ECO:0000256" key="6">
    <source>
        <dbReference type="ARBA" id="ARBA00022842"/>
    </source>
</evidence>
<dbReference type="PANTHER" id="PTHR34699:SF2">
    <property type="entry name" value="NON-CANONICAL PURINE NTP PHOSPHATASE_PRRC1 DOMAIN-CONTAINING PROTEIN"/>
    <property type="match status" value="1"/>
</dbReference>
<evidence type="ECO:0000313" key="13">
    <source>
        <dbReference type="EMBL" id="HHM02410.1"/>
    </source>
</evidence>
<proteinExistence type="predicted"/>
<evidence type="ECO:0000256" key="7">
    <source>
        <dbReference type="ARBA" id="ARBA00023080"/>
    </source>
</evidence>
<reference evidence="13" key="1">
    <citation type="journal article" date="2020" name="mSystems">
        <title>Genome- and Community-Level Interaction Insights into Carbon Utilization and Element Cycling Functions of Hydrothermarchaeota in Hydrothermal Sediment.</title>
        <authorList>
            <person name="Zhou Z."/>
            <person name="Liu Y."/>
            <person name="Xu W."/>
            <person name="Pan J."/>
            <person name="Luo Z.H."/>
            <person name="Li M."/>
        </authorList>
    </citation>
    <scope>NUCLEOTIDE SEQUENCE [LARGE SCALE GENOMIC DNA]</scope>
    <source>
        <strain evidence="13">HyVt-460</strain>
    </source>
</reference>
<evidence type="ECO:0000256" key="2">
    <source>
        <dbReference type="ARBA" id="ARBA00001946"/>
    </source>
</evidence>
<comment type="cofactor">
    <cofactor evidence="2">
        <name>Mg(2+)</name>
        <dbReference type="ChEBI" id="CHEBI:18420"/>
    </cofactor>
</comment>
<dbReference type="SUPFAM" id="SSF52972">
    <property type="entry name" value="ITPase-like"/>
    <property type="match status" value="1"/>
</dbReference>
<organism evidence="13">
    <name type="scientific">Caldithrix abyssi</name>
    <dbReference type="NCBI Taxonomy" id="187145"/>
    <lineage>
        <taxon>Bacteria</taxon>
        <taxon>Pseudomonadati</taxon>
        <taxon>Calditrichota</taxon>
        <taxon>Calditrichia</taxon>
        <taxon>Calditrichales</taxon>
        <taxon>Calditrichaceae</taxon>
        <taxon>Caldithrix</taxon>
    </lineage>
</organism>
<evidence type="ECO:0000256" key="1">
    <source>
        <dbReference type="ARBA" id="ARBA00001936"/>
    </source>
</evidence>
<dbReference type="PANTHER" id="PTHR34699">
    <property type="match status" value="1"/>
</dbReference>
<keyword evidence="4" id="KW-0547">Nucleotide-binding</keyword>
<evidence type="ECO:0000256" key="4">
    <source>
        <dbReference type="ARBA" id="ARBA00022741"/>
    </source>
</evidence>